<dbReference type="AlphaFoldDB" id="C1EAR0"/>
<reference evidence="1 2" key="1">
    <citation type="journal article" date="2009" name="Science">
        <title>Green evolution and dynamic adaptations revealed by genomes of the marine picoeukaryotes Micromonas.</title>
        <authorList>
            <person name="Worden A.Z."/>
            <person name="Lee J.H."/>
            <person name="Mock T."/>
            <person name="Rouze P."/>
            <person name="Simmons M.P."/>
            <person name="Aerts A.L."/>
            <person name="Allen A.E."/>
            <person name="Cuvelier M.L."/>
            <person name="Derelle E."/>
            <person name="Everett M.V."/>
            <person name="Foulon E."/>
            <person name="Grimwood J."/>
            <person name="Gundlach H."/>
            <person name="Henrissat B."/>
            <person name="Napoli C."/>
            <person name="McDonald S.M."/>
            <person name="Parker M.S."/>
            <person name="Rombauts S."/>
            <person name="Salamov A."/>
            <person name="Von Dassow P."/>
            <person name="Badger J.H."/>
            <person name="Coutinho P.M."/>
            <person name="Demir E."/>
            <person name="Dubchak I."/>
            <person name="Gentemann C."/>
            <person name="Eikrem W."/>
            <person name="Gready J.E."/>
            <person name="John U."/>
            <person name="Lanier W."/>
            <person name="Lindquist E.A."/>
            <person name="Lucas S."/>
            <person name="Mayer K.F."/>
            <person name="Moreau H."/>
            <person name="Not F."/>
            <person name="Otillar R."/>
            <person name="Panaud O."/>
            <person name="Pangilinan J."/>
            <person name="Paulsen I."/>
            <person name="Piegu B."/>
            <person name="Poliakov A."/>
            <person name="Robbens S."/>
            <person name="Schmutz J."/>
            <person name="Toulza E."/>
            <person name="Wyss T."/>
            <person name="Zelensky A."/>
            <person name="Zhou K."/>
            <person name="Armbrust E.V."/>
            <person name="Bhattacharya D."/>
            <person name="Goodenough U.W."/>
            <person name="Van de Peer Y."/>
            <person name="Grigoriev I.V."/>
        </authorList>
    </citation>
    <scope>NUCLEOTIDE SEQUENCE [LARGE SCALE GENOMIC DNA]</scope>
    <source>
        <strain evidence="2">RCC299 / NOUM17</strain>
    </source>
</reference>
<dbReference type="RefSeq" id="XP_002503988.1">
    <property type="nucleotide sequence ID" value="XM_002503942.1"/>
</dbReference>
<proteinExistence type="predicted"/>
<dbReference type="SUPFAM" id="SSF49785">
    <property type="entry name" value="Galactose-binding domain-like"/>
    <property type="match status" value="1"/>
</dbReference>
<evidence type="ECO:0000313" key="1">
    <source>
        <dbReference type="EMBL" id="ACO65246.1"/>
    </source>
</evidence>
<dbReference type="Proteomes" id="UP000002009">
    <property type="component" value="Chromosome 7"/>
</dbReference>
<dbReference type="Gene3D" id="2.60.120.260">
    <property type="entry name" value="Galactose-binding domain-like"/>
    <property type="match status" value="1"/>
</dbReference>
<organism evidence="1 2">
    <name type="scientific">Micromonas commoda (strain RCC299 / NOUM17 / CCMP2709)</name>
    <name type="common">Picoplanktonic green alga</name>
    <dbReference type="NCBI Taxonomy" id="296587"/>
    <lineage>
        <taxon>Eukaryota</taxon>
        <taxon>Viridiplantae</taxon>
        <taxon>Chlorophyta</taxon>
        <taxon>Mamiellophyceae</taxon>
        <taxon>Mamiellales</taxon>
        <taxon>Mamiellaceae</taxon>
        <taxon>Micromonas</taxon>
    </lineage>
</organism>
<accession>C1EAR0</accession>
<dbReference type="InParanoid" id="C1EAR0"/>
<dbReference type="KEGG" id="mis:MICPUN_108631"/>
<gene>
    <name evidence="1" type="ORF">MICPUN_108631</name>
</gene>
<evidence type="ECO:0000313" key="2">
    <source>
        <dbReference type="Proteomes" id="UP000002009"/>
    </source>
</evidence>
<sequence length="417" mass="45674">MHPDSFGPWPFGRYIKLILESHIHLRELVVYHPKMTNNNMALHRTVTADPTTLLPANSPGLEGTVPQHINDGLLSTYTHTRGGNSVDPAWFEIDLGEEKPIGGIYIANLCDGVMDDPRWCSMENWENMNHRVVSGKLRVQIMDDAKNLVTQTASPTLSNRSYVVDFSEGYDNGNFWQRLDVQDDTWQNSSGTAQASDRWDAWHQSKFVVQNTFSVKTLFVPEYSYTGPGNSGAPSTSQGSSGQPAPLGDCECMCDEGSGFSPWSPQTLINTVDCDPTSEDCRVTSEQCSQQGSSMCVSQNTNNQYCSSGGSVSATWIYVEAYNSQSPGSTPGGNTFGDCECFCDDQRSQYAGFIEVCDQNGGPCGILEQECYQYGPQECANKLGQACSNYYPDWKSNSTYTGSSIDYSTSSSQGSSG</sequence>
<keyword evidence="2" id="KW-1185">Reference proteome</keyword>
<dbReference type="EMBL" id="CP001328">
    <property type="protein sequence ID" value="ACO65246.1"/>
    <property type="molecule type" value="Genomic_DNA"/>
</dbReference>
<dbReference type="GeneID" id="8244938"/>
<protein>
    <submittedName>
        <fullName evidence="1">Uncharacterized protein</fullName>
    </submittedName>
</protein>
<name>C1EAR0_MICCC</name>
<dbReference type="InterPro" id="IPR008979">
    <property type="entry name" value="Galactose-bd-like_sf"/>
</dbReference>